<organism evidence="1 2">
    <name type="scientific">Mycobacterium tuberculosis</name>
    <dbReference type="NCBI Taxonomy" id="1773"/>
    <lineage>
        <taxon>Bacteria</taxon>
        <taxon>Bacillati</taxon>
        <taxon>Actinomycetota</taxon>
        <taxon>Actinomycetes</taxon>
        <taxon>Mycobacteriales</taxon>
        <taxon>Mycobacteriaceae</taxon>
        <taxon>Mycobacterium</taxon>
        <taxon>Mycobacterium tuberculosis complex</taxon>
    </lineage>
</organism>
<name>A0A655FC96_MYCTX</name>
<dbReference type="Proteomes" id="UP000050164">
    <property type="component" value="Unassembled WGS sequence"/>
</dbReference>
<dbReference type="EMBL" id="CNFT01000534">
    <property type="protein sequence ID" value="CKR86874.1"/>
    <property type="molecule type" value="Genomic_DNA"/>
</dbReference>
<reference evidence="1 2" key="1">
    <citation type="submission" date="2015-03" db="EMBL/GenBank/DDBJ databases">
        <authorList>
            <consortium name="Pathogen Informatics"/>
        </authorList>
    </citation>
    <scope>NUCLEOTIDE SEQUENCE [LARGE SCALE GENOMIC DNA]</scope>
    <source>
        <strain evidence="1 2">Bir 185</strain>
    </source>
</reference>
<dbReference type="AlphaFoldDB" id="A0A655FC96"/>
<protein>
    <submittedName>
        <fullName evidence="1">Uncharacterized protein</fullName>
    </submittedName>
</protein>
<evidence type="ECO:0000313" key="2">
    <source>
        <dbReference type="Proteomes" id="UP000050164"/>
    </source>
</evidence>
<evidence type="ECO:0000313" key="1">
    <source>
        <dbReference type="EMBL" id="CKR86874.1"/>
    </source>
</evidence>
<proteinExistence type="predicted"/>
<accession>A0A655FC96</accession>
<gene>
    <name evidence="1" type="ORF">ERS027659_02316</name>
</gene>
<sequence length="38" mass="4227">MLGKGQFGVYHRLLADLPQLIDEATRLLYGNQRVVAAV</sequence>